<evidence type="ECO:0000256" key="12">
    <source>
        <dbReference type="ARBA" id="ARBA00022843"/>
    </source>
</evidence>
<keyword evidence="5" id="KW-0808">Transferase</keyword>
<comment type="subunit">
    <text evidence="16">Interacts with DIO2. Interacts with SQLE.</text>
</comment>
<dbReference type="GO" id="GO:0036503">
    <property type="term" value="P:ERAD pathway"/>
    <property type="evidence" value="ECO:0007669"/>
    <property type="project" value="TreeGrafter"/>
</dbReference>
<feature type="transmembrane region" description="Helical" evidence="21">
    <location>
        <begin position="652"/>
        <end position="674"/>
    </location>
</feature>
<evidence type="ECO:0000313" key="23">
    <source>
        <dbReference type="Ensembl" id="ENSSFAP00005024493.1"/>
    </source>
</evidence>
<keyword evidence="12" id="KW-0832">Ubl conjugation</keyword>
<evidence type="ECO:0000256" key="20">
    <source>
        <dbReference type="SAM" id="MobiDB-lite"/>
    </source>
</evidence>
<feature type="transmembrane region" description="Helical" evidence="21">
    <location>
        <begin position="564"/>
        <end position="589"/>
    </location>
</feature>
<reference evidence="23" key="3">
    <citation type="submission" date="2025-09" db="UniProtKB">
        <authorList>
            <consortium name="Ensembl"/>
        </authorList>
    </citation>
    <scope>IDENTIFICATION</scope>
</reference>
<keyword evidence="13 21" id="KW-1133">Transmembrane helix</keyword>
<evidence type="ECO:0000256" key="2">
    <source>
        <dbReference type="ARBA" id="ARBA00004477"/>
    </source>
</evidence>
<evidence type="ECO:0000259" key="22">
    <source>
        <dbReference type="PROSITE" id="PS51292"/>
    </source>
</evidence>
<evidence type="ECO:0000256" key="9">
    <source>
        <dbReference type="ARBA" id="ARBA00022786"/>
    </source>
</evidence>
<feature type="transmembrane region" description="Helical" evidence="21">
    <location>
        <begin position="289"/>
        <end position="319"/>
    </location>
</feature>
<evidence type="ECO:0000256" key="13">
    <source>
        <dbReference type="ARBA" id="ARBA00022989"/>
    </source>
</evidence>
<keyword evidence="14" id="KW-0007">Acetylation</keyword>
<dbReference type="PROSITE" id="PS51292">
    <property type="entry name" value="ZF_RING_CH"/>
    <property type="match status" value="1"/>
</dbReference>
<dbReference type="FunFam" id="3.30.40.10:FF:000096">
    <property type="entry name" value="E3 ubiquitin-protein ligase MARCH6"/>
    <property type="match status" value="1"/>
</dbReference>
<dbReference type="GO" id="GO:0008270">
    <property type="term" value="F:zinc ion binding"/>
    <property type="evidence" value="ECO:0007669"/>
    <property type="project" value="UniProtKB-KW"/>
</dbReference>
<comment type="catalytic activity">
    <reaction evidence="1">
        <text>S-ubiquitinyl-[E2 ubiquitin-conjugating enzyme]-L-cysteine + [acceptor protein]-L-lysine = [E2 ubiquitin-conjugating enzyme]-L-cysteine + N(6)-ubiquitinyl-[acceptor protein]-L-lysine.</text>
        <dbReference type="EC" id="2.3.2.27"/>
    </reaction>
</comment>
<evidence type="ECO:0000256" key="21">
    <source>
        <dbReference type="SAM" id="Phobius"/>
    </source>
</evidence>
<dbReference type="CDD" id="cd16702">
    <property type="entry name" value="RING_CH-C4HC3_MARCH6"/>
    <property type="match status" value="1"/>
</dbReference>
<evidence type="ECO:0000256" key="1">
    <source>
        <dbReference type="ARBA" id="ARBA00000900"/>
    </source>
</evidence>
<dbReference type="SMART" id="SM00744">
    <property type="entry name" value="RINGv"/>
    <property type="match status" value="1"/>
</dbReference>
<evidence type="ECO:0000256" key="10">
    <source>
        <dbReference type="ARBA" id="ARBA00022824"/>
    </source>
</evidence>
<accession>A0A672H5V0</accession>
<gene>
    <name evidence="23" type="primary">LOC115405896</name>
</gene>
<organism evidence="23 24">
    <name type="scientific">Salarias fasciatus</name>
    <name type="common">Jewelled blenny</name>
    <name type="synonym">Blennius fasciatus</name>
    <dbReference type="NCBI Taxonomy" id="181472"/>
    <lineage>
        <taxon>Eukaryota</taxon>
        <taxon>Metazoa</taxon>
        <taxon>Chordata</taxon>
        <taxon>Craniata</taxon>
        <taxon>Vertebrata</taxon>
        <taxon>Euteleostomi</taxon>
        <taxon>Actinopterygii</taxon>
        <taxon>Neopterygii</taxon>
        <taxon>Teleostei</taxon>
        <taxon>Neoteleostei</taxon>
        <taxon>Acanthomorphata</taxon>
        <taxon>Ovalentaria</taxon>
        <taxon>Blenniimorphae</taxon>
        <taxon>Blenniiformes</taxon>
        <taxon>Blennioidei</taxon>
        <taxon>Blenniidae</taxon>
        <taxon>Salariinae</taxon>
        <taxon>Salarias</taxon>
    </lineage>
</organism>
<evidence type="ECO:0000256" key="7">
    <source>
        <dbReference type="ARBA" id="ARBA00022723"/>
    </source>
</evidence>
<dbReference type="Ensembl" id="ENSSFAT00005025473.1">
    <property type="protein sequence ID" value="ENSSFAP00005024493.1"/>
    <property type="gene ID" value="ENSSFAG00005012598.1"/>
</dbReference>
<dbReference type="InterPro" id="IPR013083">
    <property type="entry name" value="Znf_RING/FYVE/PHD"/>
</dbReference>
<keyword evidence="24" id="KW-1185">Reference proteome</keyword>
<dbReference type="PANTHER" id="PTHR13145:SF0">
    <property type="entry name" value="E3 UBIQUITIN-PROTEIN LIGASE MARCHF6"/>
    <property type="match status" value="1"/>
</dbReference>
<feature type="transmembrane region" description="Helical" evidence="21">
    <location>
        <begin position="257"/>
        <end position="282"/>
    </location>
</feature>
<evidence type="ECO:0000256" key="18">
    <source>
        <dbReference type="ARBA" id="ARBA00082010"/>
    </source>
</evidence>
<dbReference type="AlphaFoldDB" id="A0A672H5V0"/>
<dbReference type="Pfam" id="PF12906">
    <property type="entry name" value="RINGv"/>
    <property type="match status" value="1"/>
</dbReference>
<evidence type="ECO:0000256" key="5">
    <source>
        <dbReference type="ARBA" id="ARBA00022679"/>
    </source>
</evidence>
<dbReference type="Gene3D" id="3.30.40.10">
    <property type="entry name" value="Zinc/RING finger domain, C3HC4 (zinc finger)"/>
    <property type="match status" value="1"/>
</dbReference>
<keyword evidence="10" id="KW-0256">Endoplasmic reticulum</keyword>
<dbReference type="GO" id="GO:0005789">
    <property type="term" value="C:endoplasmic reticulum membrane"/>
    <property type="evidence" value="ECO:0007669"/>
    <property type="project" value="UniProtKB-SubCell"/>
</dbReference>
<comment type="subcellular location">
    <subcellularLocation>
        <location evidence="2">Endoplasmic reticulum membrane</location>
        <topology evidence="2">Multi-pass membrane protein</topology>
    </subcellularLocation>
</comment>
<keyword evidence="7" id="KW-0479">Metal-binding</keyword>
<feature type="transmembrane region" description="Helical" evidence="21">
    <location>
        <begin position="347"/>
        <end position="367"/>
    </location>
</feature>
<keyword evidence="6 21" id="KW-0812">Transmembrane</keyword>
<dbReference type="GO" id="GO:0061630">
    <property type="term" value="F:ubiquitin protein ligase activity"/>
    <property type="evidence" value="ECO:0007669"/>
    <property type="project" value="UniProtKB-EC"/>
</dbReference>
<feature type="region of interest" description="Disordered" evidence="20">
    <location>
        <begin position="502"/>
        <end position="526"/>
    </location>
</feature>
<dbReference type="Pfam" id="PF23113">
    <property type="entry name" value="MARCHF6_C"/>
    <property type="match status" value="1"/>
</dbReference>
<evidence type="ECO:0000256" key="6">
    <source>
        <dbReference type="ARBA" id="ARBA00022692"/>
    </source>
</evidence>
<feature type="transmembrane region" description="Helical" evidence="21">
    <location>
        <begin position="779"/>
        <end position="798"/>
    </location>
</feature>
<keyword evidence="8" id="KW-0863">Zinc-finger</keyword>
<reference evidence="23" key="2">
    <citation type="submission" date="2025-08" db="UniProtKB">
        <authorList>
            <consortium name="Ensembl"/>
        </authorList>
    </citation>
    <scope>IDENTIFICATION</scope>
</reference>
<proteinExistence type="predicted"/>
<keyword evidence="9" id="KW-0833">Ubl conjugation pathway</keyword>
<reference evidence="23" key="1">
    <citation type="submission" date="2019-06" db="EMBL/GenBank/DDBJ databases">
        <authorList>
            <consortium name="Wellcome Sanger Institute Data Sharing"/>
        </authorList>
    </citation>
    <scope>NUCLEOTIDE SEQUENCE [LARGE SCALE GENOMIC DNA]</scope>
</reference>
<keyword evidence="11" id="KW-0862">Zinc</keyword>
<feature type="transmembrane region" description="Helical" evidence="21">
    <location>
        <begin position="215"/>
        <end position="237"/>
    </location>
</feature>
<dbReference type="PANTHER" id="PTHR13145">
    <property type="entry name" value="SSM4 PROTEIN"/>
    <property type="match status" value="1"/>
</dbReference>
<comment type="pathway">
    <text evidence="3">Protein modification; protein ubiquitination.</text>
</comment>
<feature type="transmembrane region" description="Helical" evidence="21">
    <location>
        <begin position="140"/>
        <end position="164"/>
    </location>
</feature>
<evidence type="ECO:0000256" key="4">
    <source>
        <dbReference type="ARBA" id="ARBA00012483"/>
    </source>
</evidence>
<sequence>MDTSDDVDICRVCRSEGSQDKPLYHPCVCTGTIKFVHQECLLLWLKHSRKEYCEVCSHRFAFTPIYSPDMPPRLPVQDIFVGLVISIGTALKYWLHYTLVAFAWLGVVPLTAYRIYKCLFTGSVSSLFTLPLDMLSTQDLLIDCLQGCVIVMCTLCSFISLVWLREQVIHGGAPHWLEQNQPPANEVSSGHVEGQLCLLSCLILTDLVRVLQEHVFWVVSFNTLFILVFAFCPYHIGHFSVVGLGLEDYLKPTHFDGLITTLLGYVVLAGALITCHSLASLVKFQRSRWFLGVCYIVIKVSLLVFMELGLFPLICGWWLDICSLDMFNATLSNRKLSFDASPGTNLGLHWLVGVVYVFYFTSFILLLRQVLRPGVLWFLRNVSDPDFNLVQEMIHCPMHRHLWRFTLSVVFFGSQVLLMLWLPVRMVKTLFPTFLPYNVTIYSDSPVTELSLELLLLQVVLPALLEQGNTRHWVRHLIHAWTFTAAYMFDLHSYLLGGQNMEDDDNDEDEDDTDDEDEDDDDDDDEDGHVAVLGLDIIRQAVLQLDQPFNFQPYQRPANFPLKIVLLIIFLCATLVVTSFICITMPVFVGRWLISLWMGSATVHEMYTAASGLYVCWIAIRCTTGLVCWMPLGRSGLMFKFHEWEVMVVKTAVVAVLLVGVVPLLVGLLLELVIFVPLRVPLNQTPLFFLWQDWALGVLHTKIFGVMVLMGPQWWFKTAIEQVYANGIRNIDLHFILRRLAAPLLSVLLPSLCVPYAIAKGLVPLLGVEPEIQTLVERKIYPFMMLVVILLAVMYFQIRQFRRFYEDIKNDKYLIGQQLVNYERTSSRSICSTSS</sequence>
<feature type="transmembrane region" description="Helical" evidence="21">
    <location>
        <begin position="694"/>
        <end position="716"/>
    </location>
</feature>
<dbReference type="EC" id="2.3.2.27" evidence="4"/>
<evidence type="ECO:0000256" key="17">
    <source>
        <dbReference type="ARBA" id="ARBA00069012"/>
    </source>
</evidence>
<evidence type="ECO:0000256" key="8">
    <source>
        <dbReference type="ARBA" id="ARBA00022771"/>
    </source>
</evidence>
<protein>
    <recommendedName>
        <fullName evidence="17">E3 ubiquitin-protein ligase MARCHF6</fullName>
        <ecNumber evidence="4">2.3.2.27</ecNumber>
    </recommendedName>
    <alternativeName>
        <fullName evidence="19">Membrane-associated RING finger protein 6</fullName>
    </alternativeName>
    <alternativeName>
        <fullName evidence="18">Membrane-associated RING-CH protein VI</fullName>
    </alternativeName>
</protein>
<dbReference type="InterPro" id="IPR056521">
    <property type="entry name" value="MARCHF6-like_C"/>
</dbReference>
<dbReference type="Proteomes" id="UP000472267">
    <property type="component" value="Chromosome 18"/>
</dbReference>
<evidence type="ECO:0000313" key="24">
    <source>
        <dbReference type="Proteomes" id="UP000472267"/>
    </source>
</evidence>
<dbReference type="InParanoid" id="A0A672H5V0"/>
<evidence type="ECO:0000256" key="16">
    <source>
        <dbReference type="ARBA" id="ARBA00064724"/>
    </source>
</evidence>
<feature type="transmembrane region" description="Helical" evidence="21">
    <location>
        <begin position="402"/>
        <end position="422"/>
    </location>
</feature>
<keyword evidence="15 21" id="KW-0472">Membrane</keyword>
<evidence type="ECO:0000256" key="14">
    <source>
        <dbReference type="ARBA" id="ARBA00022990"/>
    </source>
</evidence>
<feature type="transmembrane region" description="Helical" evidence="21">
    <location>
        <begin position="94"/>
        <end position="116"/>
    </location>
</feature>
<evidence type="ECO:0000256" key="19">
    <source>
        <dbReference type="ARBA" id="ARBA00083917"/>
    </source>
</evidence>
<feature type="domain" description="RING-CH-type" evidence="22">
    <location>
        <begin position="2"/>
        <end position="63"/>
    </location>
</feature>
<feature type="transmembrane region" description="Helical" evidence="21">
    <location>
        <begin position="736"/>
        <end position="759"/>
    </location>
</feature>
<dbReference type="SUPFAM" id="SSF57850">
    <property type="entry name" value="RING/U-box"/>
    <property type="match status" value="1"/>
</dbReference>
<feature type="transmembrane region" description="Helical" evidence="21">
    <location>
        <begin position="609"/>
        <end position="632"/>
    </location>
</feature>
<evidence type="ECO:0000256" key="15">
    <source>
        <dbReference type="ARBA" id="ARBA00023136"/>
    </source>
</evidence>
<dbReference type="InterPro" id="IPR011016">
    <property type="entry name" value="Znf_RING-CH"/>
</dbReference>
<evidence type="ECO:0000256" key="11">
    <source>
        <dbReference type="ARBA" id="ARBA00022833"/>
    </source>
</evidence>
<name>A0A672H5V0_SALFA</name>
<evidence type="ECO:0000256" key="3">
    <source>
        <dbReference type="ARBA" id="ARBA00004906"/>
    </source>
</evidence>